<name>A0A1B6M193_9HEMI</name>
<reference evidence="2" key="1">
    <citation type="submission" date="2015-11" db="EMBL/GenBank/DDBJ databases">
        <title>De novo transcriptome assembly of four potential Pierce s Disease insect vectors from Arizona vineyards.</title>
        <authorList>
            <person name="Tassone E.E."/>
        </authorList>
    </citation>
    <scope>NUCLEOTIDE SEQUENCE</scope>
</reference>
<organism evidence="2">
    <name type="scientific">Graphocephala atropunctata</name>
    <dbReference type="NCBI Taxonomy" id="36148"/>
    <lineage>
        <taxon>Eukaryota</taxon>
        <taxon>Metazoa</taxon>
        <taxon>Ecdysozoa</taxon>
        <taxon>Arthropoda</taxon>
        <taxon>Hexapoda</taxon>
        <taxon>Insecta</taxon>
        <taxon>Pterygota</taxon>
        <taxon>Neoptera</taxon>
        <taxon>Paraneoptera</taxon>
        <taxon>Hemiptera</taxon>
        <taxon>Auchenorrhyncha</taxon>
        <taxon>Membracoidea</taxon>
        <taxon>Cicadellidae</taxon>
        <taxon>Cicadellinae</taxon>
        <taxon>Cicadellini</taxon>
        <taxon>Graphocephala</taxon>
    </lineage>
</organism>
<dbReference type="PANTHER" id="PTHR19303">
    <property type="entry name" value="TRANSPOSON"/>
    <property type="match status" value="1"/>
</dbReference>
<accession>A0A1B6M193</accession>
<dbReference type="GO" id="GO:0003677">
    <property type="term" value="F:DNA binding"/>
    <property type="evidence" value="ECO:0007669"/>
    <property type="project" value="TreeGrafter"/>
</dbReference>
<dbReference type="GO" id="GO:0005634">
    <property type="term" value="C:nucleus"/>
    <property type="evidence" value="ECO:0007669"/>
    <property type="project" value="TreeGrafter"/>
</dbReference>
<sequence>MIGKSKNPRCCKGVQSFPMDYTSNKKSCMNSGVFEKWLTDLDRQMKEKILLFIDNATAHSDIPKMKNVKIEFLPPNTTSKLQPLDQGIIKNFKVHYRKEVVRLFLRDLEDKNPIKISILDAMWMASKAWNNVTENTIKNCFKKSGFKQQVDEEEESVVEDYLIVETDNGELASPVLWRQVTQALTLEGLSFEDFVTVDDELATCGQLSDADIRSIFLHCSSNSISLESSGTKLLEQGRKTDLLLHPFPRTRV</sequence>
<dbReference type="Pfam" id="PF03184">
    <property type="entry name" value="DDE_1"/>
    <property type="match status" value="1"/>
</dbReference>
<proteinExistence type="predicted"/>
<dbReference type="InterPro" id="IPR004875">
    <property type="entry name" value="DDE_SF_endonuclease_dom"/>
</dbReference>
<dbReference type="EMBL" id="GEBQ01010268">
    <property type="protein sequence ID" value="JAT29709.1"/>
    <property type="molecule type" value="Transcribed_RNA"/>
</dbReference>
<gene>
    <name evidence="2" type="ORF">g.41246</name>
</gene>
<feature type="domain" description="DDE-1" evidence="1">
    <location>
        <begin position="2"/>
        <end position="141"/>
    </location>
</feature>
<dbReference type="PANTHER" id="PTHR19303:SF73">
    <property type="entry name" value="PROTEIN PDC2"/>
    <property type="match status" value="1"/>
</dbReference>
<evidence type="ECO:0000313" key="2">
    <source>
        <dbReference type="EMBL" id="JAT29709.1"/>
    </source>
</evidence>
<evidence type="ECO:0000259" key="1">
    <source>
        <dbReference type="Pfam" id="PF03184"/>
    </source>
</evidence>
<dbReference type="InterPro" id="IPR050863">
    <property type="entry name" value="CenT-Element_Derived"/>
</dbReference>
<dbReference type="AlphaFoldDB" id="A0A1B6M193"/>
<protein>
    <recommendedName>
        <fullName evidence="1">DDE-1 domain-containing protein</fullName>
    </recommendedName>
</protein>